<organism evidence="1">
    <name type="scientific">marine sediment metagenome</name>
    <dbReference type="NCBI Taxonomy" id="412755"/>
    <lineage>
        <taxon>unclassified sequences</taxon>
        <taxon>metagenomes</taxon>
        <taxon>ecological metagenomes</taxon>
    </lineage>
</organism>
<evidence type="ECO:0000313" key="1">
    <source>
        <dbReference type="EMBL" id="GAI28258.1"/>
    </source>
</evidence>
<dbReference type="EMBL" id="BARV01023159">
    <property type="protein sequence ID" value="GAI28258.1"/>
    <property type="molecule type" value="Genomic_DNA"/>
</dbReference>
<gene>
    <name evidence="1" type="ORF">S06H3_38047</name>
</gene>
<comment type="caution">
    <text evidence="1">The sequence shown here is derived from an EMBL/GenBank/DDBJ whole genome shotgun (WGS) entry which is preliminary data.</text>
</comment>
<name>X1MAE5_9ZZZZ</name>
<feature type="non-terminal residue" evidence="1">
    <location>
        <position position="105"/>
    </location>
</feature>
<accession>X1MAE5</accession>
<dbReference type="AlphaFoldDB" id="X1MAE5"/>
<sequence length="105" mass="12070">MTKIYADAGTSWSKVLEIYEDENDLKTSPLSKIKDLETYSCQDKYLDTNFKRRTFLFPSRFFAAIDIKFDCATGHMVKDRIKPGGNYQNEVLSLAYGAKKILNNL</sequence>
<evidence type="ECO:0008006" key="2">
    <source>
        <dbReference type="Google" id="ProtNLM"/>
    </source>
</evidence>
<protein>
    <recommendedName>
        <fullName evidence="2">Carbohydrate kinase FGGY N-terminal domain-containing protein</fullName>
    </recommendedName>
</protein>
<reference evidence="1" key="1">
    <citation type="journal article" date="2014" name="Front. Microbiol.">
        <title>High frequency of phylogenetically diverse reductive dehalogenase-homologous genes in deep subseafloor sedimentary metagenomes.</title>
        <authorList>
            <person name="Kawai M."/>
            <person name="Futagami T."/>
            <person name="Toyoda A."/>
            <person name="Takaki Y."/>
            <person name="Nishi S."/>
            <person name="Hori S."/>
            <person name="Arai W."/>
            <person name="Tsubouchi T."/>
            <person name="Morono Y."/>
            <person name="Uchiyama I."/>
            <person name="Ito T."/>
            <person name="Fujiyama A."/>
            <person name="Inagaki F."/>
            <person name="Takami H."/>
        </authorList>
    </citation>
    <scope>NUCLEOTIDE SEQUENCE</scope>
    <source>
        <strain evidence="1">Expedition CK06-06</strain>
    </source>
</reference>
<proteinExistence type="predicted"/>